<dbReference type="AlphaFoldDB" id="A0A072TUT5"/>
<gene>
    <name evidence="2" type="ordered locus">MTR_8g099975</name>
</gene>
<accession>A0A072TUT5</accession>
<feature type="region of interest" description="Disordered" evidence="1">
    <location>
        <begin position="26"/>
        <end position="52"/>
    </location>
</feature>
<keyword evidence="4" id="KW-1185">Reference proteome</keyword>
<organism evidence="2 4">
    <name type="scientific">Medicago truncatula</name>
    <name type="common">Barrel medic</name>
    <name type="synonym">Medicago tribuloides</name>
    <dbReference type="NCBI Taxonomy" id="3880"/>
    <lineage>
        <taxon>Eukaryota</taxon>
        <taxon>Viridiplantae</taxon>
        <taxon>Streptophyta</taxon>
        <taxon>Embryophyta</taxon>
        <taxon>Tracheophyta</taxon>
        <taxon>Spermatophyta</taxon>
        <taxon>Magnoliopsida</taxon>
        <taxon>eudicotyledons</taxon>
        <taxon>Gunneridae</taxon>
        <taxon>Pentapetalae</taxon>
        <taxon>rosids</taxon>
        <taxon>fabids</taxon>
        <taxon>Fabales</taxon>
        <taxon>Fabaceae</taxon>
        <taxon>Papilionoideae</taxon>
        <taxon>50 kb inversion clade</taxon>
        <taxon>NPAAA clade</taxon>
        <taxon>Hologalegina</taxon>
        <taxon>IRL clade</taxon>
        <taxon>Trifolieae</taxon>
        <taxon>Medicago</taxon>
    </lineage>
</organism>
<sequence length="144" mass="16355">MGTGILVSRSASAKFHAEDKIKTTGINREAEHRTEDISPGIPDVRPEMPKTTTQSTNSALCLTKVNKLQFLTILPLLSPSSLLFNLNHNLCINSYQLNIHKLKYSLYTLLCLIDSKEESQLVIKKARIWNLLHLQKSSYQKEEF</sequence>
<feature type="compositionally biased region" description="Basic and acidic residues" evidence="1">
    <location>
        <begin position="26"/>
        <end position="36"/>
    </location>
</feature>
<dbReference type="HOGENOM" id="CLU_1799366_0_0_1"/>
<evidence type="ECO:0000313" key="2">
    <source>
        <dbReference type="EMBL" id="KEH21284.1"/>
    </source>
</evidence>
<evidence type="ECO:0000313" key="3">
    <source>
        <dbReference type="EnsemblPlants" id="KEH21284"/>
    </source>
</evidence>
<dbReference type="EnsemblPlants" id="KEH21284">
    <property type="protein sequence ID" value="KEH21284"/>
    <property type="gene ID" value="MTR_8g099975"/>
</dbReference>
<dbReference type="EMBL" id="CM001224">
    <property type="protein sequence ID" value="KEH21284.1"/>
    <property type="molecule type" value="Genomic_DNA"/>
</dbReference>
<proteinExistence type="predicted"/>
<name>A0A072TUT5_MEDTR</name>
<evidence type="ECO:0000313" key="4">
    <source>
        <dbReference type="Proteomes" id="UP000002051"/>
    </source>
</evidence>
<reference evidence="2 4" key="2">
    <citation type="journal article" date="2014" name="BMC Genomics">
        <title>An improved genome release (version Mt4.0) for the model legume Medicago truncatula.</title>
        <authorList>
            <person name="Tang H."/>
            <person name="Krishnakumar V."/>
            <person name="Bidwell S."/>
            <person name="Rosen B."/>
            <person name="Chan A."/>
            <person name="Zhou S."/>
            <person name="Gentzbittel L."/>
            <person name="Childs K.L."/>
            <person name="Yandell M."/>
            <person name="Gundlach H."/>
            <person name="Mayer K.F."/>
            <person name="Schwartz D.C."/>
            <person name="Town C.D."/>
        </authorList>
    </citation>
    <scope>GENOME REANNOTATION</scope>
    <source>
        <strain evidence="2">A17</strain>
        <strain evidence="3 4">cv. Jemalong A17</strain>
    </source>
</reference>
<reference evidence="2 4" key="1">
    <citation type="journal article" date="2011" name="Nature">
        <title>The Medicago genome provides insight into the evolution of rhizobial symbioses.</title>
        <authorList>
            <person name="Young N.D."/>
            <person name="Debelle F."/>
            <person name="Oldroyd G.E."/>
            <person name="Geurts R."/>
            <person name="Cannon S.B."/>
            <person name="Udvardi M.K."/>
            <person name="Benedito V.A."/>
            <person name="Mayer K.F."/>
            <person name="Gouzy J."/>
            <person name="Schoof H."/>
            <person name="Van de Peer Y."/>
            <person name="Proost S."/>
            <person name="Cook D.R."/>
            <person name="Meyers B.C."/>
            <person name="Spannagl M."/>
            <person name="Cheung F."/>
            <person name="De Mita S."/>
            <person name="Krishnakumar V."/>
            <person name="Gundlach H."/>
            <person name="Zhou S."/>
            <person name="Mudge J."/>
            <person name="Bharti A.K."/>
            <person name="Murray J.D."/>
            <person name="Naoumkina M.A."/>
            <person name="Rosen B."/>
            <person name="Silverstein K.A."/>
            <person name="Tang H."/>
            <person name="Rombauts S."/>
            <person name="Zhao P.X."/>
            <person name="Zhou P."/>
            <person name="Barbe V."/>
            <person name="Bardou P."/>
            <person name="Bechner M."/>
            <person name="Bellec A."/>
            <person name="Berger A."/>
            <person name="Berges H."/>
            <person name="Bidwell S."/>
            <person name="Bisseling T."/>
            <person name="Choisne N."/>
            <person name="Couloux A."/>
            <person name="Denny R."/>
            <person name="Deshpande S."/>
            <person name="Dai X."/>
            <person name="Doyle J.J."/>
            <person name="Dudez A.M."/>
            <person name="Farmer A.D."/>
            <person name="Fouteau S."/>
            <person name="Franken C."/>
            <person name="Gibelin C."/>
            <person name="Gish J."/>
            <person name="Goldstein S."/>
            <person name="Gonzalez A.J."/>
            <person name="Green P.J."/>
            <person name="Hallab A."/>
            <person name="Hartog M."/>
            <person name="Hua A."/>
            <person name="Humphray S.J."/>
            <person name="Jeong D.H."/>
            <person name="Jing Y."/>
            <person name="Jocker A."/>
            <person name="Kenton S.M."/>
            <person name="Kim D.J."/>
            <person name="Klee K."/>
            <person name="Lai H."/>
            <person name="Lang C."/>
            <person name="Lin S."/>
            <person name="Macmil S.L."/>
            <person name="Magdelenat G."/>
            <person name="Matthews L."/>
            <person name="McCorrison J."/>
            <person name="Monaghan E.L."/>
            <person name="Mun J.H."/>
            <person name="Najar F.Z."/>
            <person name="Nicholson C."/>
            <person name="Noirot C."/>
            <person name="O'Bleness M."/>
            <person name="Paule C.R."/>
            <person name="Poulain J."/>
            <person name="Prion F."/>
            <person name="Qin B."/>
            <person name="Qu C."/>
            <person name="Retzel E.F."/>
            <person name="Riddle C."/>
            <person name="Sallet E."/>
            <person name="Samain S."/>
            <person name="Samson N."/>
            <person name="Sanders I."/>
            <person name="Saurat O."/>
            <person name="Scarpelli C."/>
            <person name="Schiex T."/>
            <person name="Segurens B."/>
            <person name="Severin A.J."/>
            <person name="Sherrier D.J."/>
            <person name="Shi R."/>
            <person name="Sims S."/>
            <person name="Singer S.R."/>
            <person name="Sinharoy S."/>
            <person name="Sterck L."/>
            <person name="Viollet A."/>
            <person name="Wang B.B."/>
            <person name="Wang K."/>
            <person name="Wang M."/>
            <person name="Wang X."/>
            <person name="Warfsmann J."/>
            <person name="Weissenbach J."/>
            <person name="White D.D."/>
            <person name="White J.D."/>
            <person name="Wiley G.B."/>
            <person name="Wincker P."/>
            <person name="Xing Y."/>
            <person name="Yang L."/>
            <person name="Yao Z."/>
            <person name="Ying F."/>
            <person name="Zhai J."/>
            <person name="Zhou L."/>
            <person name="Zuber A."/>
            <person name="Denarie J."/>
            <person name="Dixon R.A."/>
            <person name="May G.D."/>
            <person name="Schwartz D.C."/>
            <person name="Rogers J."/>
            <person name="Quetier F."/>
            <person name="Town C.D."/>
            <person name="Roe B.A."/>
        </authorList>
    </citation>
    <scope>NUCLEOTIDE SEQUENCE [LARGE SCALE GENOMIC DNA]</scope>
    <source>
        <strain evidence="2">A17</strain>
        <strain evidence="3 4">cv. Jemalong A17</strain>
    </source>
</reference>
<reference evidence="3" key="3">
    <citation type="submission" date="2015-04" db="UniProtKB">
        <authorList>
            <consortium name="EnsemblPlants"/>
        </authorList>
    </citation>
    <scope>IDENTIFICATION</scope>
    <source>
        <strain evidence="3">cv. Jemalong A17</strain>
    </source>
</reference>
<evidence type="ECO:0000256" key="1">
    <source>
        <dbReference type="SAM" id="MobiDB-lite"/>
    </source>
</evidence>
<dbReference type="Proteomes" id="UP000002051">
    <property type="component" value="Chromosome 8"/>
</dbReference>
<protein>
    <submittedName>
        <fullName evidence="2 3">Uncharacterized protein</fullName>
    </submittedName>
</protein>